<dbReference type="GO" id="GO:0000973">
    <property type="term" value="P:post-transcriptional tethering of RNA polymerase II gene DNA at nuclear periphery"/>
    <property type="evidence" value="ECO:0007669"/>
    <property type="project" value="TreeGrafter"/>
</dbReference>
<protein>
    <recommendedName>
        <fullName evidence="4">Nuclear pore complex protein Nup98-Nup96</fullName>
    </recommendedName>
</protein>
<feature type="region of interest" description="Disordered" evidence="12">
    <location>
        <begin position="951"/>
        <end position="973"/>
    </location>
</feature>
<keyword evidence="9" id="KW-0811">Translocation</keyword>
<dbReference type="InterPro" id="IPR037665">
    <property type="entry name" value="Nucleoporin_S59-like"/>
</dbReference>
<proteinExistence type="inferred from homology"/>
<evidence type="ECO:0000256" key="5">
    <source>
        <dbReference type="ARBA" id="ARBA00022448"/>
    </source>
</evidence>
<sequence length="1863" mass="202753">MFGNAKPFGTASTFGASSFGSTTTPFGQNTNTFGATPASSNVFGSSTFGVSTPSAPMSGGLFGSTTPATGTGLFGQPSTAFGAPAATSTGGFGFGTTSNTGGLFGSSTPSTQSSGGLFGNTSTSAFGTPRPAFGGFGSTSTGTGLFGQNTSTGTSLFGSTGGFNTTAPTGTTIKFNPPTGTDTMMKGGVSTSIGTRHQCITCMKEYENKSLEELRVEDYAANRKGGSATGVMGFGAPAQQTSLFGTPAASTSAFSFGGTTQSKPLFGTTGATNTFGSGSLFGQTAQTQNTGLFGKSVGFGTPATSAAPVFNFGGTSGTSLFGQNNQQKPLFGQSTGSTGLFGNTATTQASGFGTSTGFGGFGATNQPSTGLFGAKPTGFGTTNTTTTNTFSFGNTNNMNSGGLFGQKPAAPAFGTGTGSGTGFGTQSTGFGSFGTPAATGTNLFGQNKPATSGFGTTGNMFGGGLGTSFGSSSFSMGLGTNTGTGLFGTSNTNKAPGFNFGNTGSTGFNFGSTNPNTSSFSFGQNTAMPSNDPNNAAALQHTQQQILAMTINPFGDSPLFRNPIKDTSRESEVLKPTNPSVQKALLNDNHYKVALLPTAKIKPKPWSPVPSGKVLLFDGLEDEEPSLGTAAFLPKKSVKKLVLKNLNNSQSSLTLTSSVSPSQATRIDVSISLKNPSSLQKKSPENTSHLTPLTIDINDRSPETRTINVRQTSDSQGHESLSEPAVSKNLRVSFNNSLNDSIAELHTNKQVFSNKTYNVWNELESEKNIGDHDASAENAVFANSETVSCTNHIHPTQITLTDPSYYTVPSLDDMIPLINNGHCLVKDFTVGRHGYGKVTFPGITDVFGLNLDEIVFFGKKEINVYPDDEKKPPIGEGLNRKAKVILENVWPTDKTNHSLIKDPDRIIKMGYKEKIERCTTQLGATFIDYKPETGSWIFEVDHFSKYGLEDSDEEMDTSKQPEKKSNGIEPKKLGEQINGKIAPVDALQSMDLKRKPLGTFQNQDQEMETLSSQIMSYPLEFIEEEELMNEITSPTSPILGVDIDAERIQGMKASFFHQDVDDENWGATTTMKTPRNDSFSIQRKDSPVVKSIYNSSKPRDFSNDISKKQKYLDDGDDESNIPFHASAKFSEIGVQNSLSTLSISVPKIPEWLSDFPVVKSTENVVLGSKPTSVVPNKIFLKPFKDSVLYEKQHLLFDAGYFMGRSFRVGWSGNGIFAYPRAPERKTMEIYQKFLYDANKAQRRASHFGSSFMITLKESAAFATELDDVKQEKIIIDALELQLVHSASTMEGNAPLFVPKQGIEPIHAHAHLFESLLKDSDSLEPQSDFVRQCVYVWNLLVSLWGRVRGLNEDKVSSTYVTQIARREALSQWLIKTTECDVSKKISSVSQRDDYLTKIFLYLSGRRITDAVKLAQCNNDYRLSVLLSQAEGNATVRRLIAKQLDNWKQNGAYDYIKKNRIALYALLAGMLVYEDVNCCKNLNWKQTLSLQLWYQCNPNASIQDAIKEYDESFQGTGSYGKYSCPPYPPYMDDLDLSEKSKEFDPVFDTCYHILKLYCDRSYRFDLLLMPETYSTAHLDYRLSWLLHLSLSSVGYNIPSDIASTLHMSFASQLESVNLWHWAIFVILHLSDREWRIKQVKDILLRCVSLDQNDDLTAKEKFLTERLLIPEKWIFEAKAIKANTLGRKAEEAWNLLKAESWSESHSIVIKYLASDAVINEDYDYLMKYLSELSVPERSCTILDWSNGGQVYLDYINMCQIVQEVLSRETSAYDLEKFTPEVVSLCQRLSNIPAYSLKDRLSIAEMAKKTATILRSISILQASRTKNNNLLTMLASSIKNLPMPYDYAVSENRFVGHCFLDKISAEV</sequence>
<feature type="compositionally biased region" description="Polar residues" evidence="12">
    <location>
        <begin position="675"/>
        <end position="691"/>
    </location>
</feature>
<keyword evidence="10" id="KW-0906">Nuclear pore complex</keyword>
<evidence type="ECO:0000313" key="15">
    <source>
        <dbReference type="Proteomes" id="UP000887116"/>
    </source>
</evidence>
<evidence type="ECO:0000256" key="4">
    <source>
        <dbReference type="ARBA" id="ARBA00013472"/>
    </source>
</evidence>
<dbReference type="FunFam" id="1.10.10.2360:FF:000001">
    <property type="entry name" value="Nuclear pore complex protein Nup98-Nup96"/>
    <property type="match status" value="1"/>
</dbReference>
<dbReference type="GO" id="GO:0034398">
    <property type="term" value="P:telomere tethering at nuclear periphery"/>
    <property type="evidence" value="ECO:0007669"/>
    <property type="project" value="TreeGrafter"/>
</dbReference>
<dbReference type="InterPro" id="IPR021967">
    <property type="entry name" value="Nup98_C"/>
</dbReference>
<comment type="subcellular location">
    <subcellularLocation>
        <location evidence="2">Nucleus membrane</location>
        <topology evidence="2">Peripheral membrane protein</topology>
        <orientation evidence="2">Nucleoplasmic side</orientation>
    </subcellularLocation>
    <subcellularLocation>
        <location evidence="1">Nucleus</location>
        <location evidence="1">Nuclear pore complex</location>
    </subcellularLocation>
</comment>
<dbReference type="Pfam" id="PF04096">
    <property type="entry name" value="Nucleoporin2"/>
    <property type="match status" value="1"/>
</dbReference>
<evidence type="ECO:0000256" key="10">
    <source>
        <dbReference type="ARBA" id="ARBA00023132"/>
    </source>
</evidence>
<evidence type="ECO:0000256" key="11">
    <source>
        <dbReference type="ARBA" id="ARBA00023242"/>
    </source>
</evidence>
<feature type="domain" description="Peptidase S59" evidence="13">
    <location>
        <begin position="802"/>
        <end position="943"/>
    </location>
</feature>
<dbReference type="Proteomes" id="UP000887116">
    <property type="component" value="Unassembled WGS sequence"/>
</dbReference>
<dbReference type="GO" id="GO:0031965">
    <property type="term" value="C:nuclear membrane"/>
    <property type="evidence" value="ECO:0007669"/>
    <property type="project" value="UniProtKB-SubCell"/>
</dbReference>
<dbReference type="Pfam" id="PF12110">
    <property type="entry name" value="Nup96"/>
    <property type="match status" value="1"/>
</dbReference>
<feature type="region of interest" description="Disordered" evidence="12">
    <location>
        <begin position="103"/>
        <end position="124"/>
    </location>
</feature>
<evidence type="ECO:0000256" key="8">
    <source>
        <dbReference type="ARBA" id="ARBA00022927"/>
    </source>
</evidence>
<dbReference type="Pfam" id="PF13634">
    <property type="entry name" value="Nucleoporin_FG"/>
    <property type="match status" value="3"/>
</dbReference>
<evidence type="ECO:0000256" key="9">
    <source>
        <dbReference type="ARBA" id="ARBA00023010"/>
    </source>
</evidence>
<dbReference type="OrthoDB" id="3797628at2759"/>
<dbReference type="SUPFAM" id="SSF82215">
    <property type="entry name" value="C-terminal autoproteolytic domain of nucleoporin nup98"/>
    <property type="match status" value="1"/>
</dbReference>
<dbReference type="GO" id="GO:0006405">
    <property type="term" value="P:RNA export from nucleus"/>
    <property type="evidence" value="ECO:0007669"/>
    <property type="project" value="TreeGrafter"/>
</dbReference>
<feature type="compositionally biased region" description="Low complexity" evidence="12">
    <location>
        <begin position="157"/>
        <end position="166"/>
    </location>
</feature>
<evidence type="ECO:0000313" key="14">
    <source>
        <dbReference type="EMBL" id="GFR13548.1"/>
    </source>
</evidence>
<keyword evidence="7" id="KW-0509">mRNA transport</keyword>
<dbReference type="GO" id="GO:0044614">
    <property type="term" value="C:nuclear pore cytoplasmic filaments"/>
    <property type="evidence" value="ECO:0007669"/>
    <property type="project" value="TreeGrafter"/>
</dbReference>
<evidence type="ECO:0000256" key="12">
    <source>
        <dbReference type="SAM" id="MobiDB-lite"/>
    </source>
</evidence>
<feature type="compositionally biased region" description="Low complexity" evidence="12">
    <location>
        <begin position="103"/>
        <end position="115"/>
    </location>
</feature>
<evidence type="ECO:0000256" key="1">
    <source>
        <dbReference type="ARBA" id="ARBA00004567"/>
    </source>
</evidence>
<name>A0A8X6GZP3_TRICU</name>
<dbReference type="GO" id="GO:0003723">
    <property type="term" value="F:RNA binding"/>
    <property type="evidence" value="ECO:0007669"/>
    <property type="project" value="TreeGrafter"/>
</dbReference>
<dbReference type="InterPro" id="IPR025574">
    <property type="entry name" value="Nucleoporin_FG_rpt"/>
</dbReference>
<keyword evidence="5" id="KW-0813">Transport</keyword>
<keyword evidence="15" id="KW-1185">Reference proteome</keyword>
<dbReference type="PANTHER" id="PTHR23198">
    <property type="entry name" value="NUCLEOPORIN"/>
    <property type="match status" value="1"/>
</dbReference>
<dbReference type="PROSITE" id="PS51434">
    <property type="entry name" value="NUP_C"/>
    <property type="match status" value="1"/>
</dbReference>
<evidence type="ECO:0000259" key="13">
    <source>
        <dbReference type="PROSITE" id="PS51434"/>
    </source>
</evidence>
<organism evidence="14 15">
    <name type="scientific">Trichonephila clavata</name>
    <name type="common">Joro spider</name>
    <name type="synonym">Nephila clavata</name>
    <dbReference type="NCBI Taxonomy" id="2740835"/>
    <lineage>
        <taxon>Eukaryota</taxon>
        <taxon>Metazoa</taxon>
        <taxon>Ecdysozoa</taxon>
        <taxon>Arthropoda</taxon>
        <taxon>Chelicerata</taxon>
        <taxon>Arachnida</taxon>
        <taxon>Araneae</taxon>
        <taxon>Araneomorphae</taxon>
        <taxon>Entelegynae</taxon>
        <taxon>Araneoidea</taxon>
        <taxon>Nephilidae</taxon>
        <taxon>Trichonephila</taxon>
    </lineage>
</organism>
<dbReference type="Gene3D" id="1.25.40.690">
    <property type="match status" value="1"/>
</dbReference>
<keyword evidence="8" id="KW-0653">Protein transport</keyword>
<dbReference type="InterPro" id="IPR036903">
    <property type="entry name" value="Nup98_auto-Pept-S59_dom_sf"/>
</dbReference>
<evidence type="ECO:0000256" key="6">
    <source>
        <dbReference type="ARBA" id="ARBA00022813"/>
    </source>
</evidence>
<feature type="region of interest" description="Disordered" evidence="12">
    <location>
        <begin position="675"/>
        <end position="703"/>
    </location>
</feature>
<evidence type="ECO:0000256" key="3">
    <source>
        <dbReference type="ARBA" id="ARBA00008926"/>
    </source>
</evidence>
<dbReference type="InterPro" id="IPR007230">
    <property type="entry name" value="Nup98_auto-Pept-S59_dom"/>
</dbReference>
<dbReference type="GO" id="GO:0051028">
    <property type="term" value="P:mRNA transport"/>
    <property type="evidence" value="ECO:0007669"/>
    <property type="project" value="UniProtKB-KW"/>
</dbReference>
<dbReference type="GO" id="GO:0008139">
    <property type="term" value="F:nuclear localization sequence binding"/>
    <property type="evidence" value="ECO:0007669"/>
    <property type="project" value="TreeGrafter"/>
</dbReference>
<comment type="similarity">
    <text evidence="3">Belongs to the nucleoporin GLFG family.</text>
</comment>
<keyword evidence="6" id="KW-0068">Autocatalytic cleavage</keyword>
<reference evidence="14" key="1">
    <citation type="submission" date="2020-07" db="EMBL/GenBank/DDBJ databases">
        <title>Multicomponent nature underlies the extraordinary mechanical properties of spider dragline silk.</title>
        <authorList>
            <person name="Kono N."/>
            <person name="Nakamura H."/>
            <person name="Mori M."/>
            <person name="Yoshida Y."/>
            <person name="Ohtoshi R."/>
            <person name="Malay A.D."/>
            <person name="Moran D.A.P."/>
            <person name="Tomita M."/>
            <person name="Numata K."/>
            <person name="Arakawa K."/>
        </authorList>
    </citation>
    <scope>NUCLEOTIDE SEQUENCE</scope>
</reference>
<keyword evidence="11" id="KW-0539">Nucleus</keyword>
<dbReference type="EMBL" id="BMAO01026943">
    <property type="protein sequence ID" value="GFR13548.1"/>
    <property type="molecule type" value="Genomic_DNA"/>
</dbReference>
<evidence type="ECO:0000256" key="7">
    <source>
        <dbReference type="ARBA" id="ARBA00022816"/>
    </source>
</evidence>
<dbReference type="Gene3D" id="3.30.1610.10">
    <property type="entry name" value="Peptidase S59, nucleoporin"/>
    <property type="match status" value="1"/>
</dbReference>
<comment type="caution">
    <text evidence="14">The sequence shown here is derived from an EMBL/GenBank/DDBJ whole genome shotgun (WGS) entry which is preliminary data.</text>
</comment>
<dbReference type="GO" id="GO:0017056">
    <property type="term" value="F:structural constituent of nuclear pore"/>
    <property type="evidence" value="ECO:0007669"/>
    <property type="project" value="InterPro"/>
</dbReference>
<gene>
    <name evidence="14" type="primary">NUP98</name>
    <name evidence="14" type="ORF">TNCT_712641</name>
</gene>
<dbReference type="Pfam" id="PF21240">
    <property type="entry name" value="Nup98_GLEBS"/>
    <property type="match status" value="1"/>
</dbReference>
<dbReference type="PANTHER" id="PTHR23198:SF6">
    <property type="entry name" value="NUCLEAR PORE COMPLEX PROTEIN NUP98-NUP96"/>
    <property type="match status" value="1"/>
</dbReference>
<evidence type="ECO:0000256" key="2">
    <source>
        <dbReference type="ARBA" id="ARBA00004620"/>
    </source>
</evidence>
<feature type="region of interest" description="Disordered" evidence="12">
    <location>
        <begin position="157"/>
        <end position="182"/>
    </location>
</feature>
<dbReference type="Gene3D" id="1.10.10.2360">
    <property type="match status" value="1"/>
</dbReference>
<dbReference type="GO" id="GO:0006606">
    <property type="term" value="P:protein import into nucleus"/>
    <property type="evidence" value="ECO:0007669"/>
    <property type="project" value="TreeGrafter"/>
</dbReference>
<feature type="compositionally biased region" description="Polar residues" evidence="12">
    <location>
        <begin position="167"/>
        <end position="182"/>
    </location>
</feature>
<accession>A0A8X6GZP3</accession>
<feature type="compositionally biased region" description="Basic and acidic residues" evidence="12">
    <location>
        <begin position="956"/>
        <end position="973"/>
    </location>
</feature>